<keyword evidence="4" id="KW-0676">Redox-active center</keyword>
<dbReference type="Pfam" id="PF01323">
    <property type="entry name" value="DSBA"/>
    <property type="match status" value="1"/>
</dbReference>
<dbReference type="SUPFAM" id="SSF52833">
    <property type="entry name" value="Thioredoxin-like"/>
    <property type="match status" value="1"/>
</dbReference>
<sequence>MKKITIEFFHDVICSYCFPMSYKMRKLAKENPDIEIIHRSFALLSSIEDFKLMFGSREAAKGEIIPHWEHANQVDELHRFNIEGMQKQDYPFPISMPALYAAKSAGILGGQLAYWDVFDNLQHAFFVESKNVEENEVIYECVKKAGLNFDEWKNLYDSDKVKGDVEEDFKFVHKYGIDVVPTLVMNGKYKISGAQPYGDLLKAINKLTDEAKSKN</sequence>
<dbReference type="Proteomes" id="UP000767291">
    <property type="component" value="Unassembled WGS sequence"/>
</dbReference>
<keyword evidence="1" id="KW-0732">Signal</keyword>
<name>A0ABS4EAF8_9FIRM</name>
<dbReference type="InterPro" id="IPR036249">
    <property type="entry name" value="Thioredoxin-like_sf"/>
</dbReference>
<proteinExistence type="predicted"/>
<evidence type="ECO:0000256" key="3">
    <source>
        <dbReference type="ARBA" id="ARBA00023157"/>
    </source>
</evidence>
<evidence type="ECO:0000313" key="7">
    <source>
        <dbReference type="Proteomes" id="UP000767291"/>
    </source>
</evidence>
<dbReference type="InterPro" id="IPR001853">
    <property type="entry name" value="DSBA-like_thioredoxin_dom"/>
</dbReference>
<gene>
    <name evidence="6" type="ORF">J2Z43_001317</name>
</gene>
<reference evidence="6 7" key="1">
    <citation type="submission" date="2021-03" db="EMBL/GenBank/DDBJ databases">
        <title>Genomic Encyclopedia of Type Strains, Phase IV (KMG-IV): sequencing the most valuable type-strain genomes for metagenomic binning, comparative biology and taxonomic classification.</title>
        <authorList>
            <person name="Goeker M."/>
        </authorList>
    </citation>
    <scope>NUCLEOTIDE SEQUENCE [LARGE SCALE GENOMIC DNA]</scope>
    <source>
        <strain evidence="6 7">DSM 1289</strain>
    </source>
</reference>
<evidence type="ECO:0000259" key="5">
    <source>
        <dbReference type="Pfam" id="PF01323"/>
    </source>
</evidence>
<feature type="domain" description="DSBA-like thioredoxin" evidence="5">
    <location>
        <begin position="5"/>
        <end position="204"/>
    </location>
</feature>
<dbReference type="GO" id="GO:0016853">
    <property type="term" value="F:isomerase activity"/>
    <property type="evidence" value="ECO:0007669"/>
    <property type="project" value="UniProtKB-KW"/>
</dbReference>
<comment type="caution">
    <text evidence="6">The sequence shown here is derived from an EMBL/GenBank/DDBJ whole genome shotgun (WGS) entry which is preliminary data.</text>
</comment>
<dbReference type="PANTHER" id="PTHR13887:SF14">
    <property type="entry name" value="DISULFIDE BOND FORMATION PROTEIN D"/>
    <property type="match status" value="1"/>
</dbReference>
<evidence type="ECO:0000313" key="6">
    <source>
        <dbReference type="EMBL" id="MBP1854924.1"/>
    </source>
</evidence>
<keyword evidence="3" id="KW-1015">Disulfide bond</keyword>
<evidence type="ECO:0000256" key="2">
    <source>
        <dbReference type="ARBA" id="ARBA00023002"/>
    </source>
</evidence>
<dbReference type="RefSeq" id="WP_209456430.1">
    <property type="nucleotide sequence ID" value="NZ_BAAACS010000002.1"/>
</dbReference>
<dbReference type="EMBL" id="JAGGJX010000002">
    <property type="protein sequence ID" value="MBP1854924.1"/>
    <property type="molecule type" value="Genomic_DNA"/>
</dbReference>
<keyword evidence="7" id="KW-1185">Reference proteome</keyword>
<protein>
    <submittedName>
        <fullName evidence="6">DsbA family dithiol-disulfide isomerase</fullName>
    </submittedName>
</protein>
<keyword evidence="6" id="KW-0413">Isomerase</keyword>
<accession>A0ABS4EAF8</accession>
<organism evidence="6 7">
    <name type="scientific">Metaclostridioides mangenotii</name>
    <dbReference type="NCBI Taxonomy" id="1540"/>
    <lineage>
        <taxon>Bacteria</taxon>
        <taxon>Bacillati</taxon>
        <taxon>Bacillota</taxon>
        <taxon>Clostridia</taxon>
        <taxon>Peptostreptococcales</taxon>
        <taxon>Peptostreptococcaceae</taxon>
        <taxon>Metaclostridioides</taxon>
    </lineage>
</organism>
<dbReference type="Gene3D" id="3.40.30.10">
    <property type="entry name" value="Glutaredoxin"/>
    <property type="match status" value="1"/>
</dbReference>
<evidence type="ECO:0000256" key="4">
    <source>
        <dbReference type="ARBA" id="ARBA00023284"/>
    </source>
</evidence>
<evidence type="ECO:0000256" key="1">
    <source>
        <dbReference type="ARBA" id="ARBA00022729"/>
    </source>
</evidence>
<keyword evidence="2" id="KW-0560">Oxidoreductase</keyword>
<dbReference type="PANTHER" id="PTHR13887">
    <property type="entry name" value="GLUTATHIONE S-TRANSFERASE KAPPA"/>
    <property type="match status" value="1"/>
</dbReference>